<keyword evidence="2" id="KW-1185">Reference proteome</keyword>
<evidence type="ECO:0000313" key="1">
    <source>
        <dbReference type="EMBL" id="OKS87530.1"/>
    </source>
</evidence>
<reference evidence="1 2" key="1">
    <citation type="submission" date="2016-11" db="EMBL/GenBank/DDBJ databases">
        <title>Whole Genome Sequencing of Mucilaginibacter polytrichastri RG4-7(T) isolated from the moss sample.</title>
        <authorList>
            <person name="Li Y."/>
        </authorList>
    </citation>
    <scope>NUCLEOTIDE SEQUENCE [LARGE SCALE GENOMIC DNA]</scope>
    <source>
        <strain evidence="1 2">RG4-7</strain>
    </source>
</reference>
<organism evidence="1 2">
    <name type="scientific">Mucilaginibacter polytrichastri</name>
    <dbReference type="NCBI Taxonomy" id="1302689"/>
    <lineage>
        <taxon>Bacteria</taxon>
        <taxon>Pseudomonadati</taxon>
        <taxon>Bacteroidota</taxon>
        <taxon>Sphingobacteriia</taxon>
        <taxon>Sphingobacteriales</taxon>
        <taxon>Sphingobacteriaceae</taxon>
        <taxon>Mucilaginibacter</taxon>
    </lineage>
</organism>
<comment type="caution">
    <text evidence="1">The sequence shown here is derived from an EMBL/GenBank/DDBJ whole genome shotgun (WGS) entry which is preliminary data.</text>
</comment>
<dbReference type="STRING" id="1302689.RG47T_2991"/>
<name>A0A1Q6A0I7_9SPHI</name>
<dbReference type="AlphaFoldDB" id="A0A1Q6A0I7"/>
<dbReference type="Proteomes" id="UP000186720">
    <property type="component" value="Unassembled WGS sequence"/>
</dbReference>
<protein>
    <submittedName>
        <fullName evidence="1">Uncharacterized protein</fullName>
    </submittedName>
</protein>
<gene>
    <name evidence="1" type="ORF">RG47T_2991</name>
</gene>
<dbReference type="EMBL" id="MPPL01000001">
    <property type="protein sequence ID" value="OKS87530.1"/>
    <property type="molecule type" value="Genomic_DNA"/>
</dbReference>
<proteinExistence type="predicted"/>
<evidence type="ECO:0000313" key="2">
    <source>
        <dbReference type="Proteomes" id="UP000186720"/>
    </source>
</evidence>
<sequence>MNRPYMLDYLKRILLFSASTPFSAARYNKPASAIYSLAYTTV</sequence>
<accession>A0A1Q6A0I7</accession>